<dbReference type="CDD" id="cd19438">
    <property type="entry name" value="lipocalin_Blc-like"/>
    <property type="match status" value="1"/>
</dbReference>
<dbReference type="PRINTS" id="PR01171">
    <property type="entry name" value="BCTLIPOCALIN"/>
</dbReference>
<accession>A0ABW5Y7F4</accession>
<dbReference type="PANTHER" id="PTHR10612">
    <property type="entry name" value="APOLIPOPROTEIN D"/>
    <property type="match status" value="1"/>
</dbReference>
<evidence type="ECO:0000259" key="4">
    <source>
        <dbReference type="Pfam" id="PF08212"/>
    </source>
</evidence>
<evidence type="ECO:0000256" key="3">
    <source>
        <dbReference type="SAM" id="Phobius"/>
    </source>
</evidence>
<keyword evidence="3" id="KW-0812">Transmembrane</keyword>
<proteinExistence type="inferred from homology"/>
<feature type="transmembrane region" description="Helical" evidence="3">
    <location>
        <begin position="7"/>
        <end position="25"/>
    </location>
</feature>
<gene>
    <name evidence="5" type="ORF">ACFS5N_02075</name>
</gene>
<comment type="similarity">
    <text evidence="1 2">Belongs to the calycin superfamily. Lipocalin family.</text>
</comment>
<dbReference type="SUPFAM" id="SSF50814">
    <property type="entry name" value="Lipocalins"/>
    <property type="match status" value="1"/>
</dbReference>
<dbReference type="InterPro" id="IPR002446">
    <property type="entry name" value="Lipocalin_bac"/>
</dbReference>
<dbReference type="PROSITE" id="PS00213">
    <property type="entry name" value="LIPOCALIN"/>
    <property type="match status" value="1"/>
</dbReference>
<evidence type="ECO:0000313" key="6">
    <source>
        <dbReference type="Proteomes" id="UP001597557"/>
    </source>
</evidence>
<evidence type="ECO:0000256" key="2">
    <source>
        <dbReference type="PIRNR" id="PIRNR036893"/>
    </source>
</evidence>
<dbReference type="Pfam" id="PF08212">
    <property type="entry name" value="Lipocalin_2"/>
    <property type="match status" value="1"/>
</dbReference>
<dbReference type="RefSeq" id="WP_377181719.1">
    <property type="nucleotide sequence ID" value="NZ_JBHUPD010000001.1"/>
</dbReference>
<evidence type="ECO:0000256" key="1">
    <source>
        <dbReference type="ARBA" id="ARBA00006889"/>
    </source>
</evidence>
<dbReference type="Proteomes" id="UP001597557">
    <property type="component" value="Unassembled WGS sequence"/>
</dbReference>
<dbReference type="InterPro" id="IPR047202">
    <property type="entry name" value="Lipocalin_Blc-like_dom"/>
</dbReference>
<keyword evidence="6" id="KW-1185">Reference proteome</keyword>
<organism evidence="5 6">
    <name type="scientific">Mucilaginibacter ximonensis</name>
    <dbReference type="NCBI Taxonomy" id="538021"/>
    <lineage>
        <taxon>Bacteria</taxon>
        <taxon>Pseudomonadati</taxon>
        <taxon>Bacteroidota</taxon>
        <taxon>Sphingobacteriia</taxon>
        <taxon>Sphingobacteriales</taxon>
        <taxon>Sphingobacteriaceae</taxon>
        <taxon>Mucilaginibacter</taxon>
    </lineage>
</organism>
<dbReference type="EMBL" id="JBHUPD010000001">
    <property type="protein sequence ID" value="MFD2871236.1"/>
    <property type="molecule type" value="Genomic_DNA"/>
</dbReference>
<keyword evidence="3" id="KW-0472">Membrane</keyword>
<dbReference type="Gene3D" id="2.40.128.20">
    <property type="match status" value="1"/>
</dbReference>
<protein>
    <submittedName>
        <fullName evidence="5">Lipocalin family protein</fullName>
    </submittedName>
</protein>
<sequence length="176" mass="19834">MKHKKQIIAGTAAFGITSIAALALYTKNKPLSTVQYVELDKYLGKWYEIAAFPQSFERGCSHTTAEYSLNDDGSIKVVNTCVKDGKIKVATGKATVTDTKTNAKLAVQFQWPFTGKYWIIGLAHDYSYALVGHPNRKYLWILGRKPEMDDQTYNYLVNLAANKGFDVRELLKTRQD</sequence>
<feature type="domain" description="Lipocalin/cytosolic fatty-acid binding" evidence="4">
    <location>
        <begin position="37"/>
        <end position="175"/>
    </location>
</feature>
<reference evidence="6" key="1">
    <citation type="journal article" date="2019" name="Int. J. Syst. Evol. Microbiol.">
        <title>The Global Catalogue of Microorganisms (GCM) 10K type strain sequencing project: providing services to taxonomists for standard genome sequencing and annotation.</title>
        <authorList>
            <consortium name="The Broad Institute Genomics Platform"/>
            <consortium name="The Broad Institute Genome Sequencing Center for Infectious Disease"/>
            <person name="Wu L."/>
            <person name="Ma J."/>
        </authorList>
    </citation>
    <scope>NUCLEOTIDE SEQUENCE [LARGE SCALE GENOMIC DNA]</scope>
    <source>
        <strain evidence="6">KCTC 22437</strain>
    </source>
</reference>
<keyword evidence="3" id="KW-1133">Transmembrane helix</keyword>
<dbReference type="InterPro" id="IPR000566">
    <property type="entry name" value="Lipocln_cytosolic_FA-bd_dom"/>
</dbReference>
<dbReference type="InterPro" id="IPR022271">
    <property type="entry name" value="Lipocalin_ApoD"/>
</dbReference>
<dbReference type="InterPro" id="IPR012674">
    <property type="entry name" value="Calycin"/>
</dbReference>
<name>A0ABW5Y7F4_9SPHI</name>
<dbReference type="InterPro" id="IPR022272">
    <property type="entry name" value="Lipocalin_CS"/>
</dbReference>
<comment type="caution">
    <text evidence="5">The sequence shown here is derived from an EMBL/GenBank/DDBJ whole genome shotgun (WGS) entry which is preliminary data.</text>
</comment>
<dbReference type="PANTHER" id="PTHR10612:SF34">
    <property type="entry name" value="APOLIPOPROTEIN D"/>
    <property type="match status" value="1"/>
</dbReference>
<evidence type="ECO:0000313" key="5">
    <source>
        <dbReference type="EMBL" id="MFD2871236.1"/>
    </source>
</evidence>
<dbReference type="PIRSF" id="PIRSF036893">
    <property type="entry name" value="Lipocalin_ApoD"/>
    <property type="match status" value="1"/>
</dbReference>